<dbReference type="InterPro" id="IPR013610">
    <property type="entry name" value="ArdC_N"/>
</dbReference>
<proteinExistence type="predicted"/>
<feature type="domain" description="N-terminal" evidence="1">
    <location>
        <begin position="14"/>
        <end position="116"/>
    </location>
</feature>
<dbReference type="Pfam" id="PF08401">
    <property type="entry name" value="ArdcN"/>
    <property type="match status" value="1"/>
</dbReference>
<dbReference type="AlphaFoldDB" id="A0A6H1ZK71"/>
<accession>A0A6H1ZK71</accession>
<organism evidence="2">
    <name type="scientific">viral metagenome</name>
    <dbReference type="NCBI Taxonomy" id="1070528"/>
    <lineage>
        <taxon>unclassified sequences</taxon>
        <taxon>metagenomes</taxon>
        <taxon>organismal metagenomes</taxon>
    </lineage>
</organism>
<dbReference type="GO" id="GO:0003697">
    <property type="term" value="F:single-stranded DNA binding"/>
    <property type="evidence" value="ECO:0007669"/>
    <property type="project" value="InterPro"/>
</dbReference>
<evidence type="ECO:0000313" key="2">
    <source>
        <dbReference type="EMBL" id="QJA47954.1"/>
    </source>
</evidence>
<dbReference type="EMBL" id="MT144065">
    <property type="protein sequence ID" value="QJA47954.1"/>
    <property type="molecule type" value="Genomic_DNA"/>
</dbReference>
<protein>
    <recommendedName>
        <fullName evidence="1">N-terminal domain-containing protein</fullName>
    </recommendedName>
</protein>
<evidence type="ECO:0000259" key="1">
    <source>
        <dbReference type="Pfam" id="PF08401"/>
    </source>
</evidence>
<sequence>MVSDKTKQLEVRLQELSNQIVTDTDKLDQFTAQWNNGFHNYSFGNTILIWAQKHDASLCAGYRTWLEKKRFVRRGEHGISILAPMIFKAKREKENEAGEVETEEIPVTRFRAVTVFDVSQTDGEPLELGHSDKVTGHTNLELDKVSKLFEYPVSYSNGIENGHTDGKSITLSERGNSTAMLATYFHELAHSMLHFGDKRKELSSQTRELEAEAVSYIVCASFGIDNQKSKYYIGNWQGNAEKMGNAGRRIIKTAEKIVRTIEVN</sequence>
<reference evidence="2" key="1">
    <citation type="submission" date="2020-03" db="EMBL/GenBank/DDBJ databases">
        <title>The deep terrestrial virosphere.</title>
        <authorList>
            <person name="Holmfeldt K."/>
            <person name="Nilsson E."/>
            <person name="Simone D."/>
            <person name="Lopez-Fernandez M."/>
            <person name="Wu X."/>
            <person name="de Brujin I."/>
            <person name="Lundin D."/>
            <person name="Andersson A."/>
            <person name="Bertilsson S."/>
            <person name="Dopson M."/>
        </authorList>
    </citation>
    <scope>NUCLEOTIDE SEQUENCE</scope>
    <source>
        <strain evidence="2">TM448A00780</strain>
    </source>
</reference>
<name>A0A6H1ZK71_9ZZZZ</name>
<gene>
    <name evidence="2" type="ORF">TM448A00780_0005</name>
</gene>